<feature type="domain" description="Bacteriophage T5 Orf172 DNA-binding" evidence="2">
    <location>
        <begin position="354"/>
        <end position="441"/>
    </location>
</feature>
<dbReference type="PANTHER" id="PTHR28094">
    <property type="entry name" value="MEIOTICALLY UP-REGULATED GENE 113 PROTEIN"/>
    <property type="match status" value="1"/>
</dbReference>
<feature type="region of interest" description="Disordered" evidence="1">
    <location>
        <begin position="1"/>
        <end position="79"/>
    </location>
</feature>
<dbReference type="EMBL" id="CCBP010000028">
    <property type="protein sequence ID" value="CDO68862.1"/>
    <property type="molecule type" value="Genomic_DNA"/>
</dbReference>
<evidence type="ECO:0000313" key="3">
    <source>
        <dbReference type="EMBL" id="CDO68862.1"/>
    </source>
</evidence>
<name>A0A060S394_PYCCI</name>
<dbReference type="OrthoDB" id="2417614at2759"/>
<proteinExistence type="predicted"/>
<organism evidence="3 4">
    <name type="scientific">Pycnoporus cinnabarinus</name>
    <name type="common">Cinnabar-red polypore</name>
    <name type="synonym">Trametes cinnabarina</name>
    <dbReference type="NCBI Taxonomy" id="5643"/>
    <lineage>
        <taxon>Eukaryota</taxon>
        <taxon>Fungi</taxon>
        <taxon>Dikarya</taxon>
        <taxon>Basidiomycota</taxon>
        <taxon>Agaricomycotina</taxon>
        <taxon>Agaricomycetes</taxon>
        <taxon>Polyporales</taxon>
        <taxon>Polyporaceae</taxon>
        <taxon>Trametes</taxon>
    </lineage>
</organism>
<comment type="caution">
    <text evidence="3">The sequence shown here is derived from an EMBL/GenBank/DDBJ whole genome shotgun (WGS) entry which is preliminary data.</text>
</comment>
<dbReference type="AlphaFoldDB" id="A0A060S394"/>
<evidence type="ECO:0000259" key="2">
    <source>
        <dbReference type="Pfam" id="PF10544"/>
    </source>
</evidence>
<feature type="region of interest" description="Disordered" evidence="1">
    <location>
        <begin position="204"/>
        <end position="261"/>
    </location>
</feature>
<dbReference type="OMA" id="GRTHVEC"/>
<accession>A0A060S394</accession>
<gene>
    <name evidence="3" type="ORF">BN946_scf185000.g5</name>
</gene>
<dbReference type="Pfam" id="PF10544">
    <property type="entry name" value="T5orf172"/>
    <property type="match status" value="1"/>
</dbReference>
<dbReference type="STRING" id="5643.A0A060S394"/>
<feature type="compositionally biased region" description="Polar residues" evidence="1">
    <location>
        <begin position="33"/>
        <end position="46"/>
    </location>
</feature>
<sequence length="515" mass="57087">MSRIRNFFNLKGRESDSPQAAADSRSKMHYMNINASHSRGSTSTDASGLVDDLARLSLGSRQQRRQEVPRQRPPANDDFTGGFVLPEHSGQNAQAWGTTTVANPPISPRGWQTPPPPRHLANGTPPVPFPEPQMDHIPPPGPLPAPPIMPLAMPAPQFMSRTMQYATSGDLPQHANPLASLPRQEYLRPPLRPKSHGRTLTRLSSILPTAPNSAPAKSVSAGPSRPALSSFQTPPRRKRSASTPPSPISLSSSSSSKKDVRKVQCCATTKQDKQCTRMVPVTTPLSLLSGEDEPHYCRQHIKNAFIDVKFRSRKDPSIEVMYSDWIPDYLQESTKTALRDKMQAKASPADEPGYIYAYEIDDASNPDVVHIKVGRAVKLTKRLAEWDKQCQSKLTHLLGFWPMSRDAEQNGMMRGRVQVGDPGPYCHRVERLVHLELADLALNAPYLDPDFPNVKGDGGNTPRRLNSKGPCPDCGTVHKEIFTFPRATGRYKGREWQDIVRPVIEKWGGFVEAYV</sequence>
<protein>
    <recommendedName>
        <fullName evidence="2">Bacteriophage T5 Orf172 DNA-binding domain-containing protein</fullName>
    </recommendedName>
</protein>
<dbReference type="InterPro" id="IPR053006">
    <property type="entry name" value="Meiosis_regulatory"/>
</dbReference>
<dbReference type="HOGENOM" id="CLU_020641_1_0_1"/>
<evidence type="ECO:0000256" key="1">
    <source>
        <dbReference type="SAM" id="MobiDB-lite"/>
    </source>
</evidence>
<evidence type="ECO:0000313" key="4">
    <source>
        <dbReference type="Proteomes" id="UP000029665"/>
    </source>
</evidence>
<dbReference type="Proteomes" id="UP000029665">
    <property type="component" value="Unassembled WGS sequence"/>
</dbReference>
<reference evidence="3" key="1">
    <citation type="submission" date="2014-01" db="EMBL/GenBank/DDBJ databases">
        <title>The genome of the white-rot fungus Pycnoporus cinnabarinus: a basidiomycete model with a versatile arsenal for lignocellulosic biomass breakdown.</title>
        <authorList>
            <person name="Levasseur A."/>
            <person name="Lomascolo A."/>
            <person name="Ruiz-Duenas F.J."/>
            <person name="Uzan E."/>
            <person name="Piumi F."/>
            <person name="Kues U."/>
            <person name="Ram A.F.J."/>
            <person name="Murat C."/>
            <person name="Haon M."/>
            <person name="Benoit I."/>
            <person name="Arfi Y."/>
            <person name="Chevret D."/>
            <person name="Drula E."/>
            <person name="Kwon M.J."/>
            <person name="Gouret P."/>
            <person name="Lesage-Meessen L."/>
            <person name="Lombard V."/>
            <person name="Mariette J."/>
            <person name="Noirot C."/>
            <person name="Park J."/>
            <person name="Patyshakuliyeva A."/>
            <person name="Wieneger R.A.B."/>
            <person name="Wosten H.A.B."/>
            <person name="Martin F."/>
            <person name="Coutinho P.M."/>
            <person name="de Vries R."/>
            <person name="Martinez A.T."/>
            <person name="Klopp C."/>
            <person name="Pontarotti P."/>
            <person name="Henrissat B."/>
            <person name="Record E."/>
        </authorList>
    </citation>
    <scope>NUCLEOTIDE SEQUENCE [LARGE SCALE GENOMIC DNA]</scope>
    <source>
        <strain evidence="3">BRFM137</strain>
    </source>
</reference>
<dbReference type="PANTHER" id="PTHR28094:SF1">
    <property type="entry name" value="MEIOTICALLY UP-REGULATED GENE 113 PROTEIN"/>
    <property type="match status" value="1"/>
</dbReference>
<dbReference type="InterPro" id="IPR018306">
    <property type="entry name" value="Phage_T5_Orf172_DNA-bd"/>
</dbReference>
<keyword evidence="4" id="KW-1185">Reference proteome</keyword>